<dbReference type="HOGENOM" id="CLU_037097_0_1_1"/>
<keyword evidence="10" id="KW-1185">Reference proteome</keyword>
<dbReference type="InterPro" id="IPR007081">
    <property type="entry name" value="RNA_pol_Rpb1_5"/>
</dbReference>
<dbReference type="Gene3D" id="1.10.150.390">
    <property type="match status" value="1"/>
</dbReference>
<evidence type="ECO:0000313" key="10">
    <source>
        <dbReference type="Proteomes" id="UP000008744"/>
    </source>
</evidence>
<gene>
    <name evidence="9" type="primary">Dper\GL10266</name>
    <name evidence="9" type="ORF">Dper_GL10266</name>
</gene>
<accession>B4HCN3</accession>
<protein>
    <recommendedName>
        <fullName evidence="2">DNA-directed RNA polymerase</fullName>
        <ecNumber evidence="2">2.7.7.6</ecNumber>
    </recommendedName>
</protein>
<dbReference type="Pfam" id="PF04998">
    <property type="entry name" value="RNA_pol_Rpb1_5"/>
    <property type="match status" value="1"/>
</dbReference>
<comment type="subcellular location">
    <subcellularLocation>
        <location evidence="1">Nucleus</location>
    </subcellularLocation>
</comment>
<dbReference type="KEGG" id="dpe:6603638"/>
<evidence type="ECO:0000256" key="4">
    <source>
        <dbReference type="ARBA" id="ARBA00022833"/>
    </source>
</evidence>
<dbReference type="OrthoDB" id="270392at2759"/>
<evidence type="ECO:0000259" key="8">
    <source>
        <dbReference type="Pfam" id="PF04998"/>
    </source>
</evidence>
<organism evidence="10">
    <name type="scientific">Drosophila persimilis</name>
    <name type="common">Fruit fly</name>
    <dbReference type="NCBI Taxonomy" id="7234"/>
    <lineage>
        <taxon>Eukaryota</taxon>
        <taxon>Metazoa</taxon>
        <taxon>Ecdysozoa</taxon>
        <taxon>Arthropoda</taxon>
        <taxon>Hexapoda</taxon>
        <taxon>Insecta</taxon>
        <taxon>Pterygota</taxon>
        <taxon>Neoptera</taxon>
        <taxon>Endopterygota</taxon>
        <taxon>Diptera</taxon>
        <taxon>Brachycera</taxon>
        <taxon>Muscomorpha</taxon>
        <taxon>Ephydroidea</taxon>
        <taxon>Drosophilidae</taxon>
        <taxon>Drosophila</taxon>
        <taxon>Sophophora</taxon>
    </lineage>
</organism>
<keyword evidence="3" id="KW-0479">Metal-binding</keyword>
<dbReference type="GO" id="GO:0006351">
    <property type="term" value="P:DNA-templated transcription"/>
    <property type="evidence" value="ECO:0007669"/>
    <property type="project" value="InterPro"/>
</dbReference>
<proteinExistence type="predicted"/>
<dbReference type="PANTHER" id="PTHR48446:SF1">
    <property type="entry name" value="DNA-DIRECTED RNA POLYMERASE SUBUNIT BETA' N-TERMINAL SECTION"/>
    <property type="match status" value="1"/>
</dbReference>
<dbReference type="AlphaFoldDB" id="B4HCN3"/>
<sequence>MGIDMSRIKVLGLHINLETIVACILKSRMRLKPAQVEIAARTSRIIVRVESSRTSTINAELARLALSLQNVVVAGLPNIARAVIAVDDTRQPAIYKLCIEGYGLREVISTYGVVGERTRSNNICEIFQTLGIEAARTIIMSEITEVMEGHGMSVDWRHIMLLASQMTARGEVLGITRHGLAKMRESVFNLASFEKTADHLFDAAYYGQTDTINGVSERIILGMPAGIGTGIFKLLHHHEDKQIPSIDQTICIGLNLLPFT</sequence>
<dbReference type="GO" id="GO:0003677">
    <property type="term" value="F:DNA binding"/>
    <property type="evidence" value="ECO:0007669"/>
    <property type="project" value="InterPro"/>
</dbReference>
<dbReference type="GO" id="GO:0046872">
    <property type="term" value="F:metal ion binding"/>
    <property type="evidence" value="ECO:0007669"/>
    <property type="project" value="UniProtKB-KW"/>
</dbReference>
<reference evidence="9 10" key="1">
    <citation type="journal article" date="2007" name="Nature">
        <title>Evolution of genes and genomes on the Drosophila phylogeny.</title>
        <authorList>
            <consortium name="Drosophila 12 Genomes Consortium"/>
            <person name="Clark A.G."/>
            <person name="Eisen M.B."/>
            <person name="Smith D.R."/>
            <person name="Bergman C.M."/>
            <person name="Oliver B."/>
            <person name="Markow T.A."/>
            <person name="Kaufman T.C."/>
            <person name="Kellis M."/>
            <person name="Gelbart W."/>
            <person name="Iyer V.N."/>
            <person name="Pollard D.A."/>
            <person name="Sackton T.B."/>
            <person name="Larracuente A.M."/>
            <person name="Singh N.D."/>
            <person name="Abad J.P."/>
            <person name="Abt D.N."/>
            <person name="Adryan B."/>
            <person name="Aguade M."/>
            <person name="Akashi H."/>
            <person name="Anderson W.W."/>
            <person name="Aquadro C.F."/>
            <person name="Ardell D.H."/>
            <person name="Arguello R."/>
            <person name="Artieri C.G."/>
            <person name="Barbash D.A."/>
            <person name="Barker D."/>
            <person name="Barsanti P."/>
            <person name="Batterham P."/>
            <person name="Batzoglou S."/>
            <person name="Begun D."/>
            <person name="Bhutkar A."/>
            <person name="Blanco E."/>
            <person name="Bosak S.A."/>
            <person name="Bradley R.K."/>
            <person name="Brand A.D."/>
            <person name="Brent M.R."/>
            <person name="Brooks A.N."/>
            <person name="Brown R.H."/>
            <person name="Butlin R.K."/>
            <person name="Caggese C."/>
            <person name="Calvi B.R."/>
            <person name="Bernardo de Carvalho A."/>
            <person name="Caspi A."/>
            <person name="Castrezana S."/>
            <person name="Celniker S.E."/>
            <person name="Chang J.L."/>
            <person name="Chapple C."/>
            <person name="Chatterji S."/>
            <person name="Chinwalla A."/>
            <person name="Civetta A."/>
            <person name="Clifton S.W."/>
            <person name="Comeron J.M."/>
            <person name="Costello J.C."/>
            <person name="Coyne J.A."/>
            <person name="Daub J."/>
            <person name="David R.G."/>
            <person name="Delcher A.L."/>
            <person name="Delehaunty K."/>
            <person name="Do C.B."/>
            <person name="Ebling H."/>
            <person name="Edwards K."/>
            <person name="Eickbush T."/>
            <person name="Evans J.D."/>
            <person name="Filipski A."/>
            <person name="Findeiss S."/>
            <person name="Freyhult E."/>
            <person name="Fulton L."/>
            <person name="Fulton R."/>
            <person name="Garcia A.C."/>
            <person name="Gardiner A."/>
            <person name="Garfield D.A."/>
            <person name="Garvin B.E."/>
            <person name="Gibson G."/>
            <person name="Gilbert D."/>
            <person name="Gnerre S."/>
            <person name="Godfrey J."/>
            <person name="Good R."/>
            <person name="Gotea V."/>
            <person name="Gravely B."/>
            <person name="Greenberg A.J."/>
            <person name="Griffiths-Jones S."/>
            <person name="Gross S."/>
            <person name="Guigo R."/>
            <person name="Gustafson E.A."/>
            <person name="Haerty W."/>
            <person name="Hahn M.W."/>
            <person name="Halligan D.L."/>
            <person name="Halpern A.L."/>
            <person name="Halter G.M."/>
            <person name="Han M.V."/>
            <person name="Heger A."/>
            <person name="Hillier L."/>
            <person name="Hinrichs A.S."/>
            <person name="Holmes I."/>
            <person name="Hoskins R.A."/>
            <person name="Hubisz M.J."/>
            <person name="Hultmark D."/>
            <person name="Huntley M.A."/>
            <person name="Jaffe D.B."/>
            <person name="Jagadeeshan S."/>
            <person name="Jeck W.R."/>
            <person name="Johnson J."/>
            <person name="Jones C.D."/>
            <person name="Jordan W.C."/>
            <person name="Karpen G.H."/>
            <person name="Kataoka E."/>
            <person name="Keightley P.D."/>
            <person name="Kheradpour P."/>
            <person name="Kirkness E.F."/>
            <person name="Koerich L.B."/>
            <person name="Kristiansen K."/>
            <person name="Kudrna D."/>
            <person name="Kulathinal R.J."/>
            <person name="Kumar S."/>
            <person name="Kwok R."/>
            <person name="Lander E."/>
            <person name="Langley C.H."/>
            <person name="Lapoint R."/>
            <person name="Lazzaro B.P."/>
            <person name="Lee S.J."/>
            <person name="Levesque L."/>
            <person name="Li R."/>
            <person name="Lin C.F."/>
            <person name="Lin M.F."/>
            <person name="Lindblad-Toh K."/>
            <person name="Llopart A."/>
            <person name="Long M."/>
            <person name="Low L."/>
            <person name="Lozovsky E."/>
            <person name="Lu J."/>
            <person name="Luo M."/>
            <person name="Machado C.A."/>
            <person name="Makalowski W."/>
            <person name="Marzo M."/>
            <person name="Matsuda M."/>
            <person name="Matzkin L."/>
            <person name="McAllister B."/>
            <person name="McBride C.S."/>
            <person name="McKernan B."/>
            <person name="McKernan K."/>
            <person name="Mendez-Lago M."/>
            <person name="Minx P."/>
            <person name="Mollenhauer M.U."/>
            <person name="Montooth K."/>
            <person name="Mount S.M."/>
            <person name="Mu X."/>
            <person name="Myers E."/>
            <person name="Negre B."/>
            <person name="Newfeld S."/>
            <person name="Nielsen R."/>
            <person name="Noor M.A."/>
            <person name="O'Grady P."/>
            <person name="Pachter L."/>
            <person name="Papaceit M."/>
            <person name="Parisi M.J."/>
            <person name="Parisi M."/>
            <person name="Parts L."/>
            <person name="Pedersen J.S."/>
            <person name="Pesole G."/>
            <person name="Phillippy A.M."/>
            <person name="Ponting C.P."/>
            <person name="Pop M."/>
            <person name="Porcelli D."/>
            <person name="Powell J.R."/>
            <person name="Prohaska S."/>
            <person name="Pruitt K."/>
            <person name="Puig M."/>
            <person name="Quesneville H."/>
            <person name="Ram K.R."/>
            <person name="Rand D."/>
            <person name="Rasmussen M.D."/>
            <person name="Reed L.K."/>
            <person name="Reenan R."/>
            <person name="Reily A."/>
            <person name="Remington K.A."/>
            <person name="Rieger T.T."/>
            <person name="Ritchie M.G."/>
            <person name="Robin C."/>
            <person name="Rogers Y.H."/>
            <person name="Rohde C."/>
            <person name="Rozas J."/>
            <person name="Rubenfield M.J."/>
            <person name="Ruiz A."/>
            <person name="Russo S."/>
            <person name="Salzberg S.L."/>
            <person name="Sanchez-Gracia A."/>
            <person name="Saranga D.J."/>
            <person name="Sato H."/>
            <person name="Schaeffer S.W."/>
            <person name="Schatz M.C."/>
            <person name="Schlenke T."/>
            <person name="Schwartz R."/>
            <person name="Segarra C."/>
            <person name="Singh R.S."/>
            <person name="Sirot L."/>
            <person name="Sirota M."/>
            <person name="Sisneros N.B."/>
            <person name="Smith C.D."/>
            <person name="Smith T.F."/>
            <person name="Spieth J."/>
            <person name="Stage D.E."/>
            <person name="Stark A."/>
            <person name="Stephan W."/>
            <person name="Strausberg R.L."/>
            <person name="Strempel S."/>
            <person name="Sturgill D."/>
            <person name="Sutton G."/>
            <person name="Sutton G.G."/>
            <person name="Tao W."/>
            <person name="Teichmann S."/>
            <person name="Tobari Y.N."/>
            <person name="Tomimura Y."/>
            <person name="Tsolas J.M."/>
            <person name="Valente V.L."/>
            <person name="Venter E."/>
            <person name="Venter J.C."/>
            <person name="Vicario S."/>
            <person name="Vieira F.G."/>
            <person name="Vilella A.J."/>
            <person name="Villasante A."/>
            <person name="Walenz B."/>
            <person name="Wang J."/>
            <person name="Wasserman M."/>
            <person name="Watts T."/>
            <person name="Wilson D."/>
            <person name="Wilson R.K."/>
            <person name="Wing R.A."/>
            <person name="Wolfner M.F."/>
            <person name="Wong A."/>
            <person name="Wong G.K."/>
            <person name="Wu C.I."/>
            <person name="Wu G."/>
            <person name="Yamamoto D."/>
            <person name="Yang H.P."/>
            <person name="Yang S.P."/>
            <person name="Yorke J.A."/>
            <person name="Yoshida K."/>
            <person name="Zdobnov E."/>
            <person name="Zhang P."/>
            <person name="Zhang Y."/>
            <person name="Zimin A.V."/>
            <person name="Baldwin J."/>
            <person name="Abdouelleil A."/>
            <person name="Abdulkadir J."/>
            <person name="Abebe A."/>
            <person name="Abera B."/>
            <person name="Abreu J."/>
            <person name="Acer S.C."/>
            <person name="Aftuck L."/>
            <person name="Alexander A."/>
            <person name="An P."/>
            <person name="Anderson E."/>
            <person name="Anderson S."/>
            <person name="Arachi H."/>
            <person name="Azer M."/>
            <person name="Bachantsang P."/>
            <person name="Barry A."/>
            <person name="Bayul T."/>
            <person name="Berlin A."/>
            <person name="Bessette D."/>
            <person name="Bloom T."/>
            <person name="Blye J."/>
            <person name="Boguslavskiy L."/>
            <person name="Bonnet C."/>
            <person name="Boukhgalter B."/>
            <person name="Bourzgui I."/>
            <person name="Brown A."/>
            <person name="Cahill P."/>
            <person name="Channer S."/>
            <person name="Cheshatsang Y."/>
            <person name="Chuda L."/>
            <person name="Citroen M."/>
            <person name="Collymore A."/>
            <person name="Cooke P."/>
            <person name="Costello M."/>
            <person name="D'Aco K."/>
            <person name="Daza R."/>
            <person name="De Haan G."/>
            <person name="DeGray S."/>
            <person name="DeMaso C."/>
            <person name="Dhargay N."/>
            <person name="Dooley K."/>
            <person name="Dooley E."/>
            <person name="Doricent M."/>
            <person name="Dorje P."/>
            <person name="Dorjee K."/>
            <person name="Dupes A."/>
            <person name="Elong R."/>
            <person name="Falk J."/>
            <person name="Farina A."/>
            <person name="Faro S."/>
            <person name="Ferguson D."/>
            <person name="Fisher S."/>
            <person name="Foley C.D."/>
            <person name="Franke A."/>
            <person name="Friedrich D."/>
            <person name="Gadbois L."/>
            <person name="Gearin G."/>
            <person name="Gearin C.R."/>
            <person name="Giannoukos G."/>
            <person name="Goode T."/>
            <person name="Graham J."/>
            <person name="Grandbois E."/>
            <person name="Grewal S."/>
            <person name="Gyaltsen K."/>
            <person name="Hafez N."/>
            <person name="Hagos B."/>
            <person name="Hall J."/>
            <person name="Henson C."/>
            <person name="Hollinger A."/>
            <person name="Honan T."/>
            <person name="Huard M.D."/>
            <person name="Hughes L."/>
            <person name="Hurhula B."/>
            <person name="Husby M.E."/>
            <person name="Kamat A."/>
            <person name="Kanga B."/>
            <person name="Kashin S."/>
            <person name="Khazanovich D."/>
            <person name="Kisner P."/>
            <person name="Lance K."/>
            <person name="Lara M."/>
            <person name="Lee W."/>
            <person name="Lennon N."/>
            <person name="Letendre F."/>
            <person name="LeVine R."/>
            <person name="Lipovsky A."/>
            <person name="Liu X."/>
            <person name="Liu J."/>
            <person name="Liu S."/>
            <person name="Lokyitsang T."/>
            <person name="Lokyitsang Y."/>
            <person name="Lubonja R."/>
            <person name="Lui A."/>
            <person name="MacDonald P."/>
            <person name="Magnisalis V."/>
            <person name="Maru K."/>
            <person name="Matthews C."/>
            <person name="McCusker W."/>
            <person name="McDonough S."/>
            <person name="Mehta T."/>
            <person name="Meldrim J."/>
            <person name="Meneus L."/>
            <person name="Mihai O."/>
            <person name="Mihalev A."/>
            <person name="Mihova T."/>
            <person name="Mittelman R."/>
            <person name="Mlenga V."/>
            <person name="Montmayeur A."/>
            <person name="Mulrain L."/>
            <person name="Navidi A."/>
            <person name="Naylor J."/>
            <person name="Negash T."/>
            <person name="Nguyen T."/>
            <person name="Nguyen N."/>
            <person name="Nicol R."/>
            <person name="Norbu C."/>
            <person name="Norbu N."/>
            <person name="Novod N."/>
            <person name="O'Neill B."/>
            <person name="Osman S."/>
            <person name="Markiewicz E."/>
            <person name="Oyono O.L."/>
            <person name="Patti C."/>
            <person name="Phunkhang P."/>
            <person name="Pierre F."/>
            <person name="Priest M."/>
            <person name="Raghuraman S."/>
            <person name="Rege F."/>
            <person name="Reyes R."/>
            <person name="Rise C."/>
            <person name="Rogov P."/>
            <person name="Ross K."/>
            <person name="Ryan E."/>
            <person name="Settipalli S."/>
            <person name="Shea T."/>
            <person name="Sherpa N."/>
            <person name="Shi L."/>
            <person name="Shih D."/>
            <person name="Sparrow T."/>
            <person name="Spaulding J."/>
            <person name="Stalker J."/>
            <person name="Stange-Thomann N."/>
            <person name="Stavropoulos S."/>
            <person name="Stone C."/>
            <person name="Strader C."/>
            <person name="Tesfaye S."/>
            <person name="Thomson T."/>
            <person name="Thoulutsang Y."/>
            <person name="Thoulutsang D."/>
            <person name="Topham K."/>
            <person name="Topping I."/>
            <person name="Tsamla T."/>
            <person name="Vassiliev H."/>
            <person name="Vo A."/>
            <person name="Wangchuk T."/>
            <person name="Wangdi T."/>
            <person name="Weiand M."/>
            <person name="Wilkinson J."/>
            <person name="Wilson A."/>
            <person name="Yadav S."/>
            <person name="Young G."/>
            <person name="Yu Q."/>
            <person name="Zembek L."/>
            <person name="Zhong D."/>
            <person name="Zimmer A."/>
            <person name="Zwirko Z."/>
            <person name="Jaffe D.B."/>
            <person name="Alvarez P."/>
            <person name="Brockman W."/>
            <person name="Butler J."/>
            <person name="Chin C."/>
            <person name="Gnerre S."/>
            <person name="Grabherr M."/>
            <person name="Kleber M."/>
            <person name="Mauceli E."/>
            <person name="MacCallum I."/>
        </authorList>
    </citation>
    <scope>NUCLEOTIDE SEQUENCE [LARGE SCALE GENOMIC DNA]</scope>
    <source>
        <strain evidence="10">MSH-3 / Tucson 14011-0111.49</strain>
    </source>
</reference>
<dbReference type="OMA" id="VRPIGRH"/>
<dbReference type="eggNOG" id="KOG0261">
    <property type="taxonomic scope" value="Eukaryota"/>
</dbReference>
<dbReference type="Proteomes" id="UP000008744">
    <property type="component" value="Unassembled WGS sequence"/>
</dbReference>
<dbReference type="EC" id="2.7.7.6" evidence="2"/>
<dbReference type="GO" id="GO:0005634">
    <property type="term" value="C:nucleus"/>
    <property type="evidence" value="ECO:0007669"/>
    <property type="project" value="UniProtKB-SubCell"/>
</dbReference>
<evidence type="ECO:0000256" key="1">
    <source>
        <dbReference type="ARBA" id="ARBA00004123"/>
    </source>
</evidence>
<dbReference type="SUPFAM" id="SSF64484">
    <property type="entry name" value="beta and beta-prime subunits of DNA dependent RNA-polymerase"/>
    <property type="match status" value="1"/>
</dbReference>
<keyword evidence="4" id="KW-0862">Zinc</keyword>
<dbReference type="FunFam" id="1.10.150.390:FF:000004">
    <property type="entry name" value="DNA-directed RNA polymerase subunit"/>
    <property type="match status" value="1"/>
</dbReference>
<evidence type="ECO:0000256" key="6">
    <source>
        <dbReference type="ARBA" id="ARBA00023242"/>
    </source>
</evidence>
<dbReference type="PANTHER" id="PTHR48446">
    <property type="entry name" value="DNA-DIRECTED RNA POLYMERASE SUBUNIT BETA' N-TERMINAL SECTION"/>
    <property type="match status" value="1"/>
</dbReference>
<evidence type="ECO:0000256" key="7">
    <source>
        <dbReference type="ARBA" id="ARBA00048552"/>
    </source>
</evidence>
<dbReference type="GO" id="GO:0003899">
    <property type="term" value="F:DNA-directed RNA polymerase activity"/>
    <property type="evidence" value="ECO:0007669"/>
    <property type="project" value="UniProtKB-EC"/>
</dbReference>
<comment type="catalytic activity">
    <reaction evidence="7">
        <text>RNA(n) + a ribonucleoside 5'-triphosphate = RNA(n+1) + diphosphate</text>
        <dbReference type="Rhea" id="RHEA:21248"/>
        <dbReference type="Rhea" id="RHEA-COMP:14527"/>
        <dbReference type="Rhea" id="RHEA-COMP:17342"/>
        <dbReference type="ChEBI" id="CHEBI:33019"/>
        <dbReference type="ChEBI" id="CHEBI:61557"/>
        <dbReference type="ChEBI" id="CHEBI:140395"/>
        <dbReference type="EC" id="2.7.7.6"/>
    </reaction>
</comment>
<dbReference type="PhylomeDB" id="B4HCN3"/>
<evidence type="ECO:0000256" key="3">
    <source>
        <dbReference type="ARBA" id="ARBA00022723"/>
    </source>
</evidence>
<dbReference type="EMBL" id="CH479371">
    <property type="protein sequence ID" value="EDW27927.1"/>
    <property type="molecule type" value="Genomic_DNA"/>
</dbReference>
<name>B4HCN3_DROPE</name>
<evidence type="ECO:0000256" key="2">
    <source>
        <dbReference type="ARBA" id="ARBA00012418"/>
    </source>
</evidence>
<keyword evidence="5" id="KW-0460">Magnesium</keyword>
<evidence type="ECO:0000313" key="9">
    <source>
        <dbReference type="EMBL" id="EDW27927.1"/>
    </source>
</evidence>
<feature type="domain" description="RNA polymerase Rpb1" evidence="8">
    <location>
        <begin position="63"/>
        <end position="186"/>
    </location>
</feature>
<dbReference type="InterPro" id="IPR015700">
    <property type="entry name" value="RPC1"/>
</dbReference>
<keyword evidence="6" id="KW-0539">Nucleus</keyword>
<dbReference type="STRING" id="7234.B4HCN3"/>
<evidence type="ECO:0000256" key="5">
    <source>
        <dbReference type="ARBA" id="ARBA00022842"/>
    </source>
</evidence>